<dbReference type="OrthoDB" id="1668230at2759"/>
<dbReference type="InParanoid" id="A0A2P6NQM5"/>
<dbReference type="GO" id="GO:0005524">
    <property type="term" value="F:ATP binding"/>
    <property type="evidence" value="ECO:0007669"/>
    <property type="project" value="UniProtKB-UniRule"/>
</dbReference>
<evidence type="ECO:0000313" key="7">
    <source>
        <dbReference type="Proteomes" id="UP000241769"/>
    </source>
</evidence>
<sequence>MNDECSQRIHFFTQKVAVSFCSQLLGFINQPDQILSSQRSRTQQIVAVFCCDRPKHSPAVGSKPYRMQTARAFTPLVNSMTKQLLLLLSVFTLAVEGRLSGPQVAENMMSKDEHMVEADSSILVLVAGVTITLVLVALYIIKVVTETEEPVYSSIQSPNRENEIELKVVKDGEGATSDNEPRSDTSLAYATTPSGEARAKEERWRQILSIPTVFAGAVLFFIAVIAISTTLLSFFAQKDMVNDLTGQIQNSISTNFLSQTNATLGQYTNYAREIKMFSSYYIPLGSPLPDANISSITSYREIVRYMVSSVVNREIGIGCGITFSNSKGFGAGNEVYGVNVYDTFNISGTLYTWVSLLNSSLSLDYPQPDPNPLIVIPVQYYSLTAAPCPTGYPTEFWGPLQPTIIGPNQVDNSLIRFIRTCYQEQLTFLTTVTIKFGTISSLLQQMVSQVKGKAFIVEANGALVASTTNTKPYALSSTGSFDRYFAENCTDQYIRQAWDIYQKNPTISQTTHGIDGVDYFLLPTRLDTGDGISWIIIHLAESDPFLARINVYVRRTGIIIGVVCAAAVILAILASFWITRPFTHLTQQLQKAAKMQLTEKEISEPFLFEARRIHQAFITMREAMKSFQRYIPEALIKTRMDYKDLRNLVEVGAGAFGIVYRAEWNGENVAVKQVKTEFVSDVQMQEFLSEVSILEALLPHPNLVLFKAATFPPQPLSMITEFCDGGSLYAYVRKYPNLALAEKLRLLTEISKGMHHLHKQKVVHRDLALRNILLSSELQAKVSDFGMSRATASEDGSTTTAIVGPLKWMAPEAITQNKYSTKSDVYSFGILIWELFEEKDPYPGLQPVEAAVQVVEGLRPVFTQCPPWLVELSEACWGYAPEHRPNFKRITQAISAEGLSNQIQEDDEEEKIL</sequence>
<dbReference type="InterPro" id="IPR000719">
    <property type="entry name" value="Prot_kinase_dom"/>
</dbReference>
<dbReference type="SMART" id="SM00219">
    <property type="entry name" value="TyrKc"/>
    <property type="match status" value="1"/>
</dbReference>
<dbReference type="PROSITE" id="PS50011">
    <property type="entry name" value="PROTEIN_KINASE_DOM"/>
    <property type="match status" value="1"/>
</dbReference>
<dbReference type="Proteomes" id="UP000241769">
    <property type="component" value="Unassembled WGS sequence"/>
</dbReference>
<protein>
    <submittedName>
        <fullName evidence="6">Serine/threonine-protein kinase HT1-like</fullName>
    </submittedName>
</protein>
<organism evidence="6 7">
    <name type="scientific">Planoprotostelium fungivorum</name>
    <dbReference type="NCBI Taxonomy" id="1890364"/>
    <lineage>
        <taxon>Eukaryota</taxon>
        <taxon>Amoebozoa</taxon>
        <taxon>Evosea</taxon>
        <taxon>Variosea</taxon>
        <taxon>Cavosteliida</taxon>
        <taxon>Cavosteliaceae</taxon>
        <taxon>Planoprotostelium</taxon>
    </lineage>
</organism>
<dbReference type="Pfam" id="PF07714">
    <property type="entry name" value="PK_Tyr_Ser-Thr"/>
    <property type="match status" value="1"/>
</dbReference>
<feature type="transmembrane region" description="Helical" evidence="4">
    <location>
        <begin position="558"/>
        <end position="578"/>
    </location>
</feature>
<feature type="transmembrane region" description="Helical" evidence="4">
    <location>
        <begin position="122"/>
        <end position="141"/>
    </location>
</feature>
<dbReference type="STRING" id="1890364.A0A2P6NQM5"/>
<dbReference type="InterPro" id="IPR017441">
    <property type="entry name" value="Protein_kinase_ATP_BS"/>
</dbReference>
<dbReference type="InterPro" id="IPR008266">
    <property type="entry name" value="Tyr_kinase_AS"/>
</dbReference>
<keyword evidence="4" id="KW-0812">Transmembrane</keyword>
<reference evidence="6 7" key="1">
    <citation type="journal article" date="2018" name="Genome Biol. Evol.">
        <title>Multiple Roots of Fruiting Body Formation in Amoebozoa.</title>
        <authorList>
            <person name="Hillmann F."/>
            <person name="Forbes G."/>
            <person name="Novohradska S."/>
            <person name="Ferling I."/>
            <person name="Riege K."/>
            <person name="Groth M."/>
            <person name="Westermann M."/>
            <person name="Marz M."/>
            <person name="Spaller T."/>
            <person name="Winckler T."/>
            <person name="Schaap P."/>
            <person name="Glockner G."/>
        </authorList>
    </citation>
    <scope>NUCLEOTIDE SEQUENCE [LARGE SCALE GENOMIC DNA]</scope>
    <source>
        <strain evidence="6 7">Jena</strain>
    </source>
</reference>
<evidence type="ECO:0000256" key="2">
    <source>
        <dbReference type="ARBA" id="ARBA00022840"/>
    </source>
</evidence>
<comment type="caution">
    <text evidence="6">The sequence shown here is derived from an EMBL/GenBank/DDBJ whole genome shotgun (WGS) entry which is preliminary data.</text>
</comment>
<dbReference type="EMBL" id="MDYQ01000033">
    <property type="protein sequence ID" value="PRP86255.1"/>
    <property type="molecule type" value="Genomic_DNA"/>
</dbReference>
<feature type="binding site" evidence="3">
    <location>
        <position position="672"/>
    </location>
    <ligand>
        <name>ATP</name>
        <dbReference type="ChEBI" id="CHEBI:30616"/>
    </ligand>
</feature>
<dbReference type="PANTHER" id="PTHR44329:SF261">
    <property type="entry name" value="ZINC FINGER CONTAINING PROTEIN KINASE-RELATED"/>
    <property type="match status" value="1"/>
</dbReference>
<evidence type="ECO:0000256" key="1">
    <source>
        <dbReference type="ARBA" id="ARBA00022741"/>
    </source>
</evidence>
<dbReference type="SUPFAM" id="SSF56112">
    <property type="entry name" value="Protein kinase-like (PK-like)"/>
    <property type="match status" value="1"/>
</dbReference>
<dbReference type="CDD" id="cd13999">
    <property type="entry name" value="STKc_MAP3K-like"/>
    <property type="match status" value="1"/>
</dbReference>
<evidence type="ECO:0000259" key="5">
    <source>
        <dbReference type="PROSITE" id="PS50011"/>
    </source>
</evidence>
<keyword evidence="2 3" id="KW-0067">ATP-binding</keyword>
<evidence type="ECO:0000256" key="3">
    <source>
        <dbReference type="PROSITE-ProRule" id="PRU10141"/>
    </source>
</evidence>
<accession>A0A2P6NQM5</accession>
<dbReference type="InterPro" id="IPR001245">
    <property type="entry name" value="Ser-Thr/Tyr_kinase_cat_dom"/>
</dbReference>
<feature type="transmembrane region" description="Helical" evidence="4">
    <location>
        <begin position="213"/>
        <end position="235"/>
    </location>
</feature>
<dbReference type="PANTHER" id="PTHR44329">
    <property type="entry name" value="SERINE/THREONINE-PROTEIN KINASE TNNI3K-RELATED"/>
    <property type="match status" value="1"/>
</dbReference>
<keyword evidence="6" id="KW-0418">Kinase</keyword>
<dbReference type="GO" id="GO:0004713">
    <property type="term" value="F:protein tyrosine kinase activity"/>
    <property type="evidence" value="ECO:0007669"/>
    <property type="project" value="InterPro"/>
</dbReference>
<dbReference type="InterPro" id="IPR011009">
    <property type="entry name" value="Kinase-like_dom_sf"/>
</dbReference>
<dbReference type="PROSITE" id="PS00109">
    <property type="entry name" value="PROTEIN_KINASE_TYR"/>
    <property type="match status" value="1"/>
</dbReference>
<keyword evidence="4" id="KW-0472">Membrane</keyword>
<dbReference type="InterPro" id="IPR020635">
    <property type="entry name" value="Tyr_kinase_cat_dom"/>
</dbReference>
<dbReference type="InterPro" id="IPR051681">
    <property type="entry name" value="Ser/Thr_Kinases-Pseudokinases"/>
</dbReference>
<keyword evidence="4" id="KW-1133">Transmembrane helix</keyword>
<dbReference type="Gene3D" id="1.10.510.10">
    <property type="entry name" value="Transferase(Phosphotransferase) domain 1"/>
    <property type="match status" value="1"/>
</dbReference>
<dbReference type="GO" id="GO:0004674">
    <property type="term" value="F:protein serine/threonine kinase activity"/>
    <property type="evidence" value="ECO:0007669"/>
    <property type="project" value="TreeGrafter"/>
</dbReference>
<name>A0A2P6NQM5_9EUKA</name>
<proteinExistence type="predicted"/>
<keyword evidence="1 3" id="KW-0547">Nucleotide-binding</keyword>
<gene>
    <name evidence="6" type="ORF">PROFUN_05396</name>
</gene>
<feature type="domain" description="Protein kinase" evidence="5">
    <location>
        <begin position="645"/>
        <end position="899"/>
    </location>
</feature>
<dbReference type="Gene3D" id="6.10.340.10">
    <property type="match status" value="1"/>
</dbReference>
<evidence type="ECO:0000313" key="6">
    <source>
        <dbReference type="EMBL" id="PRP86255.1"/>
    </source>
</evidence>
<evidence type="ECO:0000256" key="4">
    <source>
        <dbReference type="SAM" id="Phobius"/>
    </source>
</evidence>
<keyword evidence="7" id="KW-1185">Reference proteome</keyword>
<dbReference type="PRINTS" id="PR00109">
    <property type="entry name" value="TYRKINASE"/>
</dbReference>
<keyword evidence="6" id="KW-0808">Transferase</keyword>
<dbReference type="AlphaFoldDB" id="A0A2P6NQM5"/>
<dbReference type="PROSITE" id="PS00107">
    <property type="entry name" value="PROTEIN_KINASE_ATP"/>
    <property type="match status" value="1"/>
</dbReference>